<feature type="domain" description="Retroviral polymerase SH3-like" evidence="2">
    <location>
        <begin position="100"/>
        <end position="131"/>
    </location>
</feature>
<evidence type="ECO:0008006" key="5">
    <source>
        <dbReference type="Google" id="ProtNLM"/>
    </source>
</evidence>
<protein>
    <recommendedName>
        <fullName evidence="5">Retrovirus-related Pol polyprotein from transposon TNT 1-94</fullName>
    </recommendedName>
</protein>
<accession>A0A151SZS3</accession>
<evidence type="ECO:0000313" key="4">
    <source>
        <dbReference type="Proteomes" id="UP000075243"/>
    </source>
</evidence>
<name>A0A151SZS3_CAJCA</name>
<dbReference type="Proteomes" id="UP000075243">
    <property type="component" value="Chromosome 10"/>
</dbReference>
<evidence type="ECO:0000259" key="1">
    <source>
        <dbReference type="Pfam" id="PF22936"/>
    </source>
</evidence>
<evidence type="ECO:0000259" key="2">
    <source>
        <dbReference type="Pfam" id="PF25597"/>
    </source>
</evidence>
<sequence length="133" mass="14742">MFNNNKACKVIGIGAIKMKLANGAIRTLQGVKHVLDLKRNIISLGMFVKQGYRYKAKGGVLRITKGSIVLMKEKLENGLYFIQGSHLVSIWSSSKPGELNLGKLEPRALKCMFLGYPQGVKGFRLWCVENGQS</sequence>
<dbReference type="Pfam" id="PF22936">
    <property type="entry name" value="Pol_BBD"/>
    <property type="match status" value="1"/>
</dbReference>
<reference evidence="3 4" key="1">
    <citation type="journal article" date="2012" name="Nat. Biotechnol.">
        <title>Draft genome sequence of pigeonpea (Cajanus cajan), an orphan legume crop of resource-poor farmers.</title>
        <authorList>
            <person name="Varshney R.K."/>
            <person name="Chen W."/>
            <person name="Li Y."/>
            <person name="Bharti A.K."/>
            <person name="Saxena R.K."/>
            <person name="Schlueter J.A."/>
            <person name="Donoghue M.T."/>
            <person name="Azam S."/>
            <person name="Fan G."/>
            <person name="Whaley A.M."/>
            <person name="Farmer A.D."/>
            <person name="Sheridan J."/>
            <person name="Iwata A."/>
            <person name="Tuteja R."/>
            <person name="Penmetsa R.V."/>
            <person name="Wu W."/>
            <person name="Upadhyaya H.D."/>
            <person name="Yang S.P."/>
            <person name="Shah T."/>
            <person name="Saxena K.B."/>
            <person name="Michael T."/>
            <person name="McCombie W.R."/>
            <person name="Yang B."/>
            <person name="Zhang G."/>
            <person name="Yang H."/>
            <person name="Wang J."/>
            <person name="Spillane C."/>
            <person name="Cook D.R."/>
            <person name="May G.D."/>
            <person name="Xu X."/>
            <person name="Jackson S.A."/>
        </authorList>
    </citation>
    <scope>NUCLEOTIDE SEQUENCE [LARGE SCALE GENOMIC DNA]</scope>
    <source>
        <strain evidence="4">cv. Asha</strain>
    </source>
</reference>
<dbReference type="InterPro" id="IPR057670">
    <property type="entry name" value="SH3_retrovirus"/>
</dbReference>
<dbReference type="Pfam" id="PF25597">
    <property type="entry name" value="SH3_retrovirus"/>
    <property type="match status" value="1"/>
</dbReference>
<dbReference type="AlphaFoldDB" id="A0A151SZS3"/>
<gene>
    <name evidence="3" type="ORF">KK1_015689</name>
</gene>
<keyword evidence="4" id="KW-1185">Reference proteome</keyword>
<feature type="domain" description="Retrovirus-related Pol polyprotein from transposon TNT 1-94-like beta-barrel" evidence="1">
    <location>
        <begin position="2"/>
        <end position="52"/>
    </location>
</feature>
<dbReference type="InterPro" id="IPR054722">
    <property type="entry name" value="PolX-like_BBD"/>
</dbReference>
<proteinExistence type="predicted"/>
<organism evidence="3 4">
    <name type="scientific">Cajanus cajan</name>
    <name type="common">Pigeon pea</name>
    <name type="synonym">Cajanus indicus</name>
    <dbReference type="NCBI Taxonomy" id="3821"/>
    <lineage>
        <taxon>Eukaryota</taxon>
        <taxon>Viridiplantae</taxon>
        <taxon>Streptophyta</taxon>
        <taxon>Embryophyta</taxon>
        <taxon>Tracheophyta</taxon>
        <taxon>Spermatophyta</taxon>
        <taxon>Magnoliopsida</taxon>
        <taxon>eudicotyledons</taxon>
        <taxon>Gunneridae</taxon>
        <taxon>Pentapetalae</taxon>
        <taxon>rosids</taxon>
        <taxon>fabids</taxon>
        <taxon>Fabales</taxon>
        <taxon>Fabaceae</taxon>
        <taxon>Papilionoideae</taxon>
        <taxon>50 kb inversion clade</taxon>
        <taxon>NPAAA clade</taxon>
        <taxon>indigoferoid/millettioid clade</taxon>
        <taxon>Phaseoleae</taxon>
        <taxon>Cajanus</taxon>
    </lineage>
</organism>
<dbReference type="EMBL" id="CM003612">
    <property type="protein sequence ID" value="KYP60238.1"/>
    <property type="molecule type" value="Genomic_DNA"/>
</dbReference>
<dbReference type="Gramene" id="C.cajan_15248.t">
    <property type="protein sequence ID" value="C.cajan_15248.t"/>
    <property type="gene ID" value="C.cajan_15248"/>
</dbReference>
<evidence type="ECO:0000313" key="3">
    <source>
        <dbReference type="EMBL" id="KYP60238.1"/>
    </source>
</evidence>